<organism evidence="1 2">
    <name type="scientific">Corynebacterium coyleae</name>
    <dbReference type="NCBI Taxonomy" id="53374"/>
    <lineage>
        <taxon>Bacteria</taxon>
        <taxon>Bacillati</taxon>
        <taxon>Actinomycetota</taxon>
        <taxon>Actinomycetes</taxon>
        <taxon>Mycobacteriales</taxon>
        <taxon>Corynebacteriaceae</taxon>
        <taxon>Corynebacterium</taxon>
    </lineage>
</organism>
<gene>
    <name evidence="1" type="ORF">I6L55_05715</name>
</gene>
<accession>A0ABX8KYP9</accession>
<sequence length="215" mass="24843">MIAVLHAFIDESEHRDEYFTLTALIVTEENLPHLEHELHVLLAEYAVTTQHIDINAEFHGYDIMQQKREWNGVPLRVATSIYLKALGIINRWASAMFVETIDRRAQEKKYRYAFNARRVAISYILERVNTYAYTHNEVAKCYLDDHYTAPEGRKEFVEYKAKGTFGYKSSKLANIEEHAWSPGCRSLLLCLSASSSCEDWKRADAQNASQNVECD</sequence>
<name>A0ABX8KYP9_9CORY</name>
<proteinExistence type="predicted"/>
<dbReference type="Pfam" id="PF12686">
    <property type="entry name" value="DUF3800"/>
    <property type="match status" value="1"/>
</dbReference>
<dbReference type="RefSeq" id="WP_167594489.1">
    <property type="nucleotide sequence ID" value="NZ_CP047198.1"/>
</dbReference>
<evidence type="ECO:0000313" key="1">
    <source>
        <dbReference type="EMBL" id="QXB19537.1"/>
    </source>
</evidence>
<keyword evidence="2" id="KW-1185">Reference proteome</keyword>
<evidence type="ECO:0000313" key="2">
    <source>
        <dbReference type="Proteomes" id="UP000683520"/>
    </source>
</evidence>
<dbReference type="GeneID" id="92749672"/>
<reference evidence="1 2" key="1">
    <citation type="submission" date="2021-06" db="EMBL/GenBank/DDBJ databases">
        <title>FDA dAtabase for Regulatory Grade micrObial Sequences (FDA-ARGOS): Supporting development and validation of Infectious Disease Dx tests.</title>
        <authorList>
            <person name="Sproer C."/>
            <person name="Gronow S."/>
            <person name="Severitt S."/>
            <person name="Schroder I."/>
            <person name="Tallon L."/>
            <person name="Sadzewicz L."/>
            <person name="Zhao X."/>
            <person name="Boylan J."/>
            <person name="Ott S."/>
            <person name="Bowen H."/>
            <person name="Vavikolanu K."/>
            <person name="Mehta A."/>
            <person name="Aluvathingal J."/>
            <person name="Nadendla S."/>
            <person name="Lowell S."/>
            <person name="Myers T."/>
            <person name="Yan Y."/>
        </authorList>
    </citation>
    <scope>NUCLEOTIDE SEQUENCE [LARGE SCALE GENOMIC DNA]</scope>
    <source>
        <strain evidence="1 2">FDAARGOS 1425</strain>
    </source>
</reference>
<dbReference type="InterPro" id="IPR024524">
    <property type="entry name" value="DUF3800"/>
</dbReference>
<protein>
    <submittedName>
        <fullName evidence="1">DUF3800 domain-containing protein</fullName>
    </submittedName>
</protein>
<dbReference type="EMBL" id="CP077302">
    <property type="protein sequence ID" value="QXB19537.1"/>
    <property type="molecule type" value="Genomic_DNA"/>
</dbReference>
<dbReference type="Proteomes" id="UP000683520">
    <property type="component" value="Chromosome"/>
</dbReference>